<evidence type="ECO:0000313" key="3">
    <source>
        <dbReference type="EMBL" id="GHC09462.1"/>
    </source>
</evidence>
<evidence type="ECO:0000313" key="4">
    <source>
        <dbReference type="Proteomes" id="UP000642829"/>
    </source>
</evidence>
<feature type="region of interest" description="Disordered" evidence="1">
    <location>
        <begin position="1"/>
        <end position="24"/>
    </location>
</feature>
<dbReference type="AlphaFoldDB" id="A0A8J3DEG3"/>
<keyword evidence="4" id="KW-1185">Reference proteome</keyword>
<name>A0A8J3DEG3_9BACT</name>
<dbReference type="InterPro" id="IPR016097">
    <property type="entry name" value="DUF695"/>
</dbReference>
<reference evidence="3" key="1">
    <citation type="journal article" date="2014" name="Int. J. Syst. Evol. Microbiol.">
        <title>Complete genome sequence of Corynebacterium casei LMG S-19264T (=DSM 44701T), isolated from a smear-ripened cheese.</title>
        <authorList>
            <consortium name="US DOE Joint Genome Institute (JGI-PGF)"/>
            <person name="Walter F."/>
            <person name="Albersmeier A."/>
            <person name="Kalinowski J."/>
            <person name="Ruckert C."/>
        </authorList>
    </citation>
    <scope>NUCLEOTIDE SEQUENCE</scope>
    <source>
        <strain evidence="3">KCTC 12870</strain>
    </source>
</reference>
<gene>
    <name evidence="3" type="ORF">GCM10007047_28370</name>
</gene>
<dbReference type="EMBL" id="BMXG01000021">
    <property type="protein sequence ID" value="GHC09462.1"/>
    <property type="molecule type" value="Genomic_DNA"/>
</dbReference>
<accession>A0A8J3DEG3</accession>
<dbReference type="RefSeq" id="WP_189516399.1">
    <property type="nucleotide sequence ID" value="NZ_BMXG01000021.1"/>
</dbReference>
<comment type="caution">
    <text evidence="3">The sequence shown here is derived from an EMBL/GenBank/DDBJ whole genome shotgun (WGS) entry which is preliminary data.</text>
</comment>
<sequence length="152" mass="17391">MSRPSPTKRTARFPEPVPARREGEMDGLPTVMIVNTALKGYAEADEFPYHVRIAVGYQSNDALLGLPTPKEIRTLESLEDSVLAAVRKAGTGHYIGNTSWNGVREYNFYVDEPEAVDARLEKLAEQQHRPIQYEIQEDPDWERVTFFFDYDQ</sequence>
<feature type="domain" description="DUF695" evidence="2">
    <location>
        <begin position="24"/>
        <end position="143"/>
    </location>
</feature>
<dbReference type="Proteomes" id="UP000642829">
    <property type="component" value="Unassembled WGS sequence"/>
</dbReference>
<evidence type="ECO:0000259" key="2">
    <source>
        <dbReference type="Pfam" id="PF05117"/>
    </source>
</evidence>
<organism evidence="3 4">
    <name type="scientific">Cerasicoccus arenae</name>
    <dbReference type="NCBI Taxonomy" id="424488"/>
    <lineage>
        <taxon>Bacteria</taxon>
        <taxon>Pseudomonadati</taxon>
        <taxon>Verrucomicrobiota</taxon>
        <taxon>Opitutia</taxon>
        <taxon>Puniceicoccales</taxon>
        <taxon>Cerasicoccaceae</taxon>
        <taxon>Cerasicoccus</taxon>
    </lineage>
</organism>
<evidence type="ECO:0000256" key="1">
    <source>
        <dbReference type="SAM" id="MobiDB-lite"/>
    </source>
</evidence>
<protein>
    <recommendedName>
        <fullName evidence="2">DUF695 domain-containing protein</fullName>
    </recommendedName>
</protein>
<proteinExistence type="predicted"/>
<dbReference type="Pfam" id="PF05117">
    <property type="entry name" value="DUF695"/>
    <property type="match status" value="1"/>
</dbReference>
<reference evidence="3" key="2">
    <citation type="submission" date="2020-09" db="EMBL/GenBank/DDBJ databases">
        <authorList>
            <person name="Sun Q."/>
            <person name="Kim S."/>
        </authorList>
    </citation>
    <scope>NUCLEOTIDE SEQUENCE</scope>
    <source>
        <strain evidence="3">KCTC 12870</strain>
    </source>
</reference>